<organism evidence="7 8">
    <name type="scientific">Urocitellus parryii</name>
    <name type="common">Arctic ground squirrel</name>
    <name type="synonym">Spermophilus parryii</name>
    <dbReference type="NCBI Taxonomy" id="9999"/>
    <lineage>
        <taxon>Eukaryota</taxon>
        <taxon>Metazoa</taxon>
        <taxon>Chordata</taxon>
        <taxon>Craniata</taxon>
        <taxon>Vertebrata</taxon>
        <taxon>Euteleostomi</taxon>
        <taxon>Mammalia</taxon>
        <taxon>Eutheria</taxon>
        <taxon>Euarchontoglires</taxon>
        <taxon>Glires</taxon>
        <taxon>Rodentia</taxon>
        <taxon>Sciuromorpha</taxon>
        <taxon>Sciuridae</taxon>
        <taxon>Xerinae</taxon>
        <taxon>Marmotini</taxon>
        <taxon>Urocitellus</taxon>
    </lineage>
</organism>
<reference evidence="7" key="1">
    <citation type="submission" date="2025-08" db="UniProtKB">
        <authorList>
            <consortium name="Ensembl"/>
        </authorList>
    </citation>
    <scope>IDENTIFICATION</scope>
</reference>
<evidence type="ECO:0000256" key="2">
    <source>
        <dbReference type="ARBA" id="ARBA00008789"/>
    </source>
</evidence>
<keyword evidence="3 6" id="KW-0812">Transmembrane</keyword>
<keyword evidence="4 6" id="KW-1133">Transmembrane helix</keyword>
<evidence type="ECO:0000256" key="1">
    <source>
        <dbReference type="ARBA" id="ARBA00004141"/>
    </source>
</evidence>
<dbReference type="GO" id="GO:0005886">
    <property type="term" value="C:plasma membrane"/>
    <property type="evidence" value="ECO:0007669"/>
    <property type="project" value="UniProtKB-ARBA"/>
</dbReference>
<dbReference type="PANTHER" id="PTHR14297">
    <property type="entry name" value="MEMBRANE TRANSPORT PROTEIN XK FAMILY MEMBER"/>
    <property type="match status" value="1"/>
</dbReference>
<evidence type="ECO:0000256" key="5">
    <source>
        <dbReference type="ARBA" id="ARBA00023136"/>
    </source>
</evidence>
<protein>
    <recommendedName>
        <fullName evidence="6">XK-related protein</fullName>
    </recommendedName>
</protein>
<dbReference type="InterPro" id="IPR018629">
    <property type="entry name" value="XK-rel"/>
</dbReference>
<reference evidence="7" key="2">
    <citation type="submission" date="2025-09" db="UniProtKB">
        <authorList>
            <consortium name="Ensembl"/>
        </authorList>
    </citation>
    <scope>IDENTIFICATION</scope>
</reference>
<keyword evidence="8" id="KW-1185">Reference proteome</keyword>
<evidence type="ECO:0000313" key="8">
    <source>
        <dbReference type="Proteomes" id="UP000694417"/>
    </source>
</evidence>
<dbReference type="PANTHER" id="PTHR14297:SF9">
    <property type="entry name" value="XK-RELATED PROTEIN 3"/>
    <property type="match status" value="1"/>
</dbReference>
<evidence type="ECO:0000256" key="6">
    <source>
        <dbReference type="RuleBase" id="RU910716"/>
    </source>
</evidence>
<comment type="subcellular location">
    <subcellularLocation>
        <location evidence="1 6">Membrane</location>
        <topology evidence="1 6">Multi-pass membrane protein</topology>
    </subcellularLocation>
</comment>
<dbReference type="AlphaFoldDB" id="A0A8D2H5S1"/>
<evidence type="ECO:0000256" key="3">
    <source>
        <dbReference type="ARBA" id="ARBA00022692"/>
    </source>
</evidence>
<sequence length="221" mass="25434">MTFSLISITYGAILCNTLAIQMKYDDVNIKLRAIEFICIIVWRCLEITTRVVTLVLFTTSLKLKSIPFLLIVFFILFLAPWLEFWRNGAHLPSHTKNNSNPVGTILTLILITLLYAAINFSCWSAVKLQLSKEEIIDKTPNWGHRTLHHSFRFIENVIMILAFRLLGAKTLLNCCESLIATQLIISYLLSIGFMLLFYQYLHPSWPDKALPEHTENQLEAM</sequence>
<accession>A0A8D2H5S1</accession>
<proteinExistence type="inferred from homology"/>
<dbReference type="Proteomes" id="UP000694417">
    <property type="component" value="Unplaced"/>
</dbReference>
<feature type="transmembrane region" description="Helical" evidence="6">
    <location>
        <begin position="66"/>
        <end position="82"/>
    </location>
</feature>
<feature type="transmembrane region" description="Helical" evidence="6">
    <location>
        <begin position="102"/>
        <end position="126"/>
    </location>
</feature>
<dbReference type="InterPro" id="IPR051773">
    <property type="entry name" value="XK-related_adapter"/>
</dbReference>
<dbReference type="GeneTree" id="ENSGT00390000003231"/>
<feature type="transmembrane region" description="Helical" evidence="6">
    <location>
        <begin position="178"/>
        <end position="198"/>
    </location>
</feature>
<keyword evidence="5 6" id="KW-0472">Membrane</keyword>
<name>A0A8D2H5S1_UROPR</name>
<comment type="similarity">
    <text evidence="2 6">Belongs to the XK family.</text>
</comment>
<dbReference type="Pfam" id="PF09815">
    <property type="entry name" value="XK-related"/>
    <property type="match status" value="1"/>
</dbReference>
<evidence type="ECO:0000256" key="4">
    <source>
        <dbReference type="ARBA" id="ARBA00022989"/>
    </source>
</evidence>
<evidence type="ECO:0000313" key="7">
    <source>
        <dbReference type="Ensembl" id="ENSUPAP00010009396.1"/>
    </source>
</evidence>
<dbReference type="Ensembl" id="ENSUPAT00010010812.1">
    <property type="protein sequence ID" value="ENSUPAP00010009396.1"/>
    <property type="gene ID" value="ENSUPAG00010007609.1"/>
</dbReference>